<evidence type="ECO:0000256" key="2">
    <source>
        <dbReference type="ARBA" id="ARBA00022692"/>
    </source>
</evidence>
<dbReference type="PANTHER" id="PTHR31465:SF13">
    <property type="entry name" value="RTA1 DOMAIN PROTEIN-RELATED"/>
    <property type="match status" value="1"/>
</dbReference>
<organism evidence="7 8">
    <name type="scientific">Polytolypa hystricis (strain UAMH7299)</name>
    <dbReference type="NCBI Taxonomy" id="1447883"/>
    <lineage>
        <taxon>Eukaryota</taxon>
        <taxon>Fungi</taxon>
        <taxon>Dikarya</taxon>
        <taxon>Ascomycota</taxon>
        <taxon>Pezizomycotina</taxon>
        <taxon>Eurotiomycetes</taxon>
        <taxon>Eurotiomycetidae</taxon>
        <taxon>Onygenales</taxon>
        <taxon>Onygenales incertae sedis</taxon>
        <taxon>Polytolypa</taxon>
    </lineage>
</organism>
<name>A0A2B7Y0I3_POLH7</name>
<dbReference type="OrthoDB" id="3358017at2759"/>
<feature type="transmembrane region" description="Helical" evidence="6">
    <location>
        <begin position="130"/>
        <end position="153"/>
    </location>
</feature>
<dbReference type="GO" id="GO:0016020">
    <property type="term" value="C:membrane"/>
    <property type="evidence" value="ECO:0007669"/>
    <property type="project" value="UniProtKB-SubCell"/>
</dbReference>
<feature type="region of interest" description="Disordered" evidence="5">
    <location>
        <begin position="319"/>
        <end position="344"/>
    </location>
</feature>
<feature type="transmembrane region" description="Helical" evidence="6">
    <location>
        <begin position="31"/>
        <end position="48"/>
    </location>
</feature>
<dbReference type="STRING" id="1447883.A0A2B7Y0I3"/>
<gene>
    <name evidence="7" type="ORF">AJ80_05962</name>
</gene>
<evidence type="ECO:0000256" key="5">
    <source>
        <dbReference type="SAM" id="MobiDB-lite"/>
    </source>
</evidence>
<feature type="transmembrane region" description="Helical" evidence="6">
    <location>
        <begin position="206"/>
        <end position="225"/>
    </location>
</feature>
<comment type="caution">
    <text evidence="7">The sequence shown here is derived from an EMBL/GenBank/DDBJ whole genome shotgun (WGS) entry which is preliminary data.</text>
</comment>
<evidence type="ECO:0000256" key="1">
    <source>
        <dbReference type="ARBA" id="ARBA00004141"/>
    </source>
</evidence>
<evidence type="ECO:0000313" key="8">
    <source>
        <dbReference type="Proteomes" id="UP000224634"/>
    </source>
</evidence>
<comment type="subcellular location">
    <subcellularLocation>
        <location evidence="1">Membrane</location>
        <topology evidence="1">Multi-pass membrane protein</topology>
    </subcellularLocation>
</comment>
<protein>
    <recommendedName>
        <fullName evidence="9">RTA1 domain-containing protein</fullName>
    </recommendedName>
</protein>
<evidence type="ECO:0000256" key="4">
    <source>
        <dbReference type="ARBA" id="ARBA00023136"/>
    </source>
</evidence>
<dbReference type="InterPro" id="IPR007568">
    <property type="entry name" value="RTA1"/>
</dbReference>
<evidence type="ECO:0000313" key="7">
    <source>
        <dbReference type="EMBL" id="PGH14372.1"/>
    </source>
</evidence>
<evidence type="ECO:0008006" key="9">
    <source>
        <dbReference type="Google" id="ProtNLM"/>
    </source>
</evidence>
<keyword evidence="8" id="KW-1185">Reference proteome</keyword>
<feature type="transmembrane region" description="Helical" evidence="6">
    <location>
        <begin position="173"/>
        <end position="194"/>
    </location>
</feature>
<feature type="transmembrane region" description="Helical" evidence="6">
    <location>
        <begin position="89"/>
        <end position="109"/>
    </location>
</feature>
<keyword evidence="2 6" id="KW-0812">Transmembrane</keyword>
<feature type="transmembrane region" description="Helical" evidence="6">
    <location>
        <begin position="60"/>
        <end position="77"/>
    </location>
</feature>
<sequence length="344" mass="38668">MSAPPGGRTGGFKGGPGTEGFSYFQYYPVKGASAVFAVLWVISGALHVWQNNLRYKTHRLGFLLPWAPQIFMVGYIVREVCAHGKYGDLNLFITATVMLFVAPPLYLAANSIFLGRLLYYIPWLSPMHPGRVVSTFLGLDFIVEVLTSSGASIASNLSNPPDRLQTGSLLIKISLFAQLVLFFSFFVVVATFHYRVHKAGIRNNRSLRVMIYMLYASTVLITIRNIYRLTEYFEGWGSEMGGVEAYFWCLDAVPTLLNSAMMNVFPPASYLPRSRLTYLARDCVTERQGPGWVDNRPVWKTIVDPFNFASWKQGNEKDKAFWDEDDDTELAENNNKGGGRKEST</sequence>
<reference evidence="7 8" key="1">
    <citation type="submission" date="2017-10" db="EMBL/GenBank/DDBJ databases">
        <title>Comparative genomics in systemic dimorphic fungi from Ajellomycetaceae.</title>
        <authorList>
            <person name="Munoz J.F."/>
            <person name="Mcewen J.G."/>
            <person name="Clay O.K."/>
            <person name="Cuomo C.A."/>
        </authorList>
    </citation>
    <scope>NUCLEOTIDE SEQUENCE [LARGE SCALE GENOMIC DNA]</scope>
    <source>
        <strain evidence="7 8">UAMH7299</strain>
    </source>
</reference>
<keyword evidence="3 6" id="KW-1133">Transmembrane helix</keyword>
<dbReference type="AlphaFoldDB" id="A0A2B7Y0I3"/>
<dbReference type="EMBL" id="PDNA01000094">
    <property type="protein sequence ID" value="PGH14372.1"/>
    <property type="molecule type" value="Genomic_DNA"/>
</dbReference>
<dbReference type="PANTHER" id="PTHR31465">
    <property type="entry name" value="PROTEIN RTA1-RELATED"/>
    <property type="match status" value="1"/>
</dbReference>
<dbReference type="Pfam" id="PF04479">
    <property type="entry name" value="RTA1"/>
    <property type="match status" value="1"/>
</dbReference>
<keyword evidence="4 6" id="KW-0472">Membrane</keyword>
<dbReference type="Proteomes" id="UP000224634">
    <property type="component" value="Unassembled WGS sequence"/>
</dbReference>
<accession>A0A2B7Y0I3</accession>
<evidence type="ECO:0000256" key="6">
    <source>
        <dbReference type="SAM" id="Phobius"/>
    </source>
</evidence>
<evidence type="ECO:0000256" key="3">
    <source>
        <dbReference type="ARBA" id="ARBA00022989"/>
    </source>
</evidence>
<proteinExistence type="predicted"/>